<evidence type="ECO:0000256" key="1">
    <source>
        <dbReference type="SAM" id="Phobius"/>
    </source>
</evidence>
<evidence type="ECO:0000313" key="2">
    <source>
        <dbReference type="EMBL" id="CEG13779.1"/>
    </source>
</evidence>
<sequence>MVGTYIWLRSKDGFKMPLCITMVFMFAVVYGFPMFKVQSMLPERWWAFIYITTCLVFAYALFKLANLINKKFRMPIVISIIFLTCLLMVTSSHSNKDNPIFYPKSTVGSAYKSSELNGMETIHQIFNKDHPQQYIIPRFYGQTTIYQIFNGTYSALSPNILFPDYNFSADEGKLYVIAKNAFEVSMFHRKLYVKKYENYILNDEFKIRLEANSNEIYDNGEIWGYAIK</sequence>
<proteinExistence type="predicted"/>
<keyword evidence="1" id="KW-1133">Transmembrane helix</keyword>
<name>A0A098EE64_9ZZZZ</name>
<organism evidence="2">
    <name type="scientific">groundwater metagenome</name>
    <dbReference type="NCBI Taxonomy" id="717931"/>
    <lineage>
        <taxon>unclassified sequences</taxon>
        <taxon>metagenomes</taxon>
        <taxon>ecological metagenomes</taxon>
    </lineage>
</organism>
<dbReference type="AlphaFoldDB" id="A0A098EE64"/>
<feature type="transmembrane region" description="Helical" evidence="1">
    <location>
        <begin position="74"/>
        <end position="91"/>
    </location>
</feature>
<keyword evidence="1" id="KW-0472">Membrane</keyword>
<reference evidence="2" key="1">
    <citation type="submission" date="2014-09" db="EMBL/GenBank/DDBJ databases">
        <authorList>
            <person name="Probst J Alexander"/>
        </authorList>
    </citation>
    <scope>NUCLEOTIDE SEQUENCE</scope>
</reference>
<feature type="transmembrane region" description="Helical" evidence="1">
    <location>
        <begin position="45"/>
        <end position="62"/>
    </location>
</feature>
<feature type="transmembrane region" description="Helical" evidence="1">
    <location>
        <begin position="12"/>
        <end position="33"/>
    </location>
</feature>
<dbReference type="EMBL" id="CCXY01000411">
    <property type="protein sequence ID" value="CEG13779.1"/>
    <property type="molecule type" value="Genomic_DNA"/>
</dbReference>
<accession>A0A098EE64</accession>
<keyword evidence="1" id="KW-0812">Transmembrane</keyword>
<protein>
    <submittedName>
        <fullName evidence="2">Uncharacterized protein</fullName>
    </submittedName>
</protein>
<gene>
    <name evidence="2" type="ORF">MSIBF_A480003</name>
</gene>